<dbReference type="PANTHER" id="PTHR16026:SF0">
    <property type="entry name" value="CARTILAGE ACIDIC PROTEIN 1"/>
    <property type="match status" value="1"/>
</dbReference>
<dbReference type="Pfam" id="PF13517">
    <property type="entry name" value="FG-GAP_3"/>
    <property type="match status" value="2"/>
</dbReference>
<name>A0A518EMZ3_9BACT</name>
<evidence type="ECO:0000313" key="4">
    <source>
        <dbReference type="Proteomes" id="UP000320390"/>
    </source>
</evidence>
<protein>
    <submittedName>
        <fullName evidence="3">ASPIC and UnbV</fullName>
    </submittedName>
</protein>
<gene>
    <name evidence="3" type="ORF">Poly30_09460</name>
</gene>
<dbReference type="InterPro" id="IPR011519">
    <property type="entry name" value="UnbV_ASPIC"/>
</dbReference>
<dbReference type="AlphaFoldDB" id="A0A518EMZ3"/>
<dbReference type="InterPro" id="IPR028994">
    <property type="entry name" value="Integrin_alpha_N"/>
</dbReference>
<proteinExistence type="predicted"/>
<reference evidence="3 4" key="1">
    <citation type="submission" date="2019-02" db="EMBL/GenBank/DDBJ databases">
        <title>Deep-cultivation of Planctomycetes and their phenomic and genomic characterization uncovers novel biology.</title>
        <authorList>
            <person name="Wiegand S."/>
            <person name="Jogler M."/>
            <person name="Boedeker C."/>
            <person name="Pinto D."/>
            <person name="Vollmers J."/>
            <person name="Rivas-Marin E."/>
            <person name="Kohn T."/>
            <person name="Peeters S.H."/>
            <person name="Heuer A."/>
            <person name="Rast P."/>
            <person name="Oberbeckmann S."/>
            <person name="Bunk B."/>
            <person name="Jeske O."/>
            <person name="Meyerdierks A."/>
            <person name="Storesund J.E."/>
            <person name="Kallscheuer N."/>
            <person name="Luecker S."/>
            <person name="Lage O.M."/>
            <person name="Pohl T."/>
            <person name="Merkel B.J."/>
            <person name="Hornburger P."/>
            <person name="Mueller R.-W."/>
            <person name="Bruemmer F."/>
            <person name="Labrenz M."/>
            <person name="Spormann A.M."/>
            <person name="Op den Camp H."/>
            <person name="Overmann J."/>
            <person name="Amann R."/>
            <person name="Jetten M.S.M."/>
            <person name="Mascher T."/>
            <person name="Medema M.H."/>
            <person name="Devos D.P."/>
            <person name="Kaster A.-K."/>
            <person name="Ovreas L."/>
            <person name="Rohde M."/>
            <person name="Galperin M.Y."/>
            <person name="Jogler C."/>
        </authorList>
    </citation>
    <scope>NUCLEOTIDE SEQUENCE [LARGE SCALE GENOMIC DNA]</scope>
    <source>
        <strain evidence="3 4">Poly30</strain>
    </source>
</reference>
<dbReference type="SUPFAM" id="SSF69318">
    <property type="entry name" value="Integrin alpha N-terminal domain"/>
    <property type="match status" value="1"/>
</dbReference>
<organism evidence="3 4">
    <name type="scientific">Saltatorellus ferox</name>
    <dbReference type="NCBI Taxonomy" id="2528018"/>
    <lineage>
        <taxon>Bacteria</taxon>
        <taxon>Pseudomonadati</taxon>
        <taxon>Planctomycetota</taxon>
        <taxon>Planctomycetia</taxon>
        <taxon>Planctomycetia incertae sedis</taxon>
        <taxon>Saltatorellus</taxon>
    </lineage>
</organism>
<evidence type="ECO:0000259" key="2">
    <source>
        <dbReference type="Pfam" id="PF07593"/>
    </source>
</evidence>
<evidence type="ECO:0000256" key="1">
    <source>
        <dbReference type="ARBA" id="ARBA00022729"/>
    </source>
</evidence>
<keyword evidence="4" id="KW-1185">Reference proteome</keyword>
<feature type="domain" description="ASPIC/UnbV" evidence="2">
    <location>
        <begin position="485"/>
        <end position="551"/>
    </location>
</feature>
<dbReference type="PANTHER" id="PTHR16026">
    <property type="entry name" value="CARTILAGE ACIDIC PROTEIN 1"/>
    <property type="match status" value="1"/>
</dbReference>
<dbReference type="InterPro" id="IPR013517">
    <property type="entry name" value="FG-GAP"/>
</dbReference>
<dbReference type="Gene3D" id="2.130.10.130">
    <property type="entry name" value="Integrin alpha, N-terminal"/>
    <property type="match status" value="2"/>
</dbReference>
<sequence length="558" mass="59453" precursor="true">MMGPAHSIDLSMILFLLLGAGPAATPGQGHPLFRARDLRAGEEVIELVCGGADKDYILEVNGGGLVVADFDLDGHLDLVTVNGSTIDRVRAGKEALPSVLWLGNGSGEFRRGGPEWKLAGGVWGMGGTAGDIDADGDPDLVITEWGRNRVFLNEGGKGFRAVEASGLTGDHWSTSCALLDHDADGKLDLVVINYLEFDLETAAGPGGACRWKGHDVMCGPEGLTPTHDQLFRGNGDGTFVDVSVKSGFRPEKACFGLGVMTLDYDRDGDTDLYVSNDSMPNHLWENQGDGRFVEVGWRRGVSHDSNGREQAGMGIGCADVDGDGRSDLFVTNFSGESNALYRSSRKTGFREKADVARLGGPSIQRLGWGTGMWDYDLDGFIDVSVINGHVYPAADLVGTDTSYAQADQLFLGGPEQRFAERALSSATAGVGRASVSADFDGDGDLDLVVVQMGGPVRFLENRADGIEGRHWFSLTLSATASHPDAIGAHVRVQVGDASYTGEVRTTAGYQAGCSTRLHFGLGAAETLDEVRIEWPSGRVQVLEDVAVNQHLRVTEETE</sequence>
<dbReference type="OrthoDB" id="5287961at2"/>
<dbReference type="Proteomes" id="UP000320390">
    <property type="component" value="Chromosome"/>
</dbReference>
<evidence type="ECO:0000313" key="3">
    <source>
        <dbReference type="EMBL" id="QDV05449.1"/>
    </source>
</evidence>
<keyword evidence="1" id="KW-0732">Signal</keyword>
<dbReference type="Pfam" id="PF07593">
    <property type="entry name" value="UnbV_ASPIC"/>
    <property type="match status" value="1"/>
</dbReference>
<dbReference type="EMBL" id="CP036434">
    <property type="protein sequence ID" value="QDV05449.1"/>
    <property type="molecule type" value="Genomic_DNA"/>
</dbReference>
<dbReference type="InterPro" id="IPR027039">
    <property type="entry name" value="Crtac1"/>
</dbReference>
<accession>A0A518EMZ3</accession>